<keyword evidence="4" id="KW-1185">Reference proteome</keyword>
<dbReference type="EMBL" id="OU898276">
    <property type="protein sequence ID" value="CAG9826481.1"/>
    <property type="molecule type" value="Genomic_DNA"/>
</dbReference>
<dbReference type="AlphaFoldDB" id="A0A9N9X423"/>
<organism evidence="3 4">
    <name type="scientific">Diabrotica balteata</name>
    <name type="common">Banded cucumber beetle</name>
    <dbReference type="NCBI Taxonomy" id="107213"/>
    <lineage>
        <taxon>Eukaryota</taxon>
        <taxon>Metazoa</taxon>
        <taxon>Ecdysozoa</taxon>
        <taxon>Arthropoda</taxon>
        <taxon>Hexapoda</taxon>
        <taxon>Insecta</taxon>
        <taxon>Pterygota</taxon>
        <taxon>Neoptera</taxon>
        <taxon>Endopterygota</taxon>
        <taxon>Coleoptera</taxon>
        <taxon>Polyphaga</taxon>
        <taxon>Cucujiformia</taxon>
        <taxon>Chrysomeloidea</taxon>
        <taxon>Chrysomelidae</taxon>
        <taxon>Galerucinae</taxon>
        <taxon>Diabroticina</taxon>
        <taxon>Diabroticites</taxon>
        <taxon>Diabrotica</taxon>
    </lineage>
</organism>
<feature type="domain" description="DUF7869" evidence="2">
    <location>
        <begin position="441"/>
        <end position="558"/>
    </location>
</feature>
<gene>
    <name evidence="3" type="ORF">DIABBA_LOCUS593</name>
</gene>
<evidence type="ECO:0000313" key="4">
    <source>
        <dbReference type="Proteomes" id="UP001153709"/>
    </source>
</evidence>
<dbReference type="OrthoDB" id="10068225at2759"/>
<accession>A0A9N9X423</accession>
<sequence length="681" mass="79277">MSTRAKYILRLVRDQLTETKDENTEVLPSTSKQCYNDSETDSDPYSPDHSEYDPDSDDSSDNELALGNGTFQTINNDLHDMEELPVTTDKSRKRKRNEQNWKRNIAKSRKQRGEAYLSSRGKYVPGVVMKDACLATCKRKCTEKFSYEERLSIFRRYYQLESYERKRDFINGHTEKKDKKWHTAEQSRRQKTILFYLPKNSNRIQVCKTMFINTLGIRKGIVDIAMKKRTEENTTLVDNRGKHTKKITSPAILASVKNHIEKFPVVSSHYCRSKTQRKYLSSDLNITIMYSLYKKECGENNQTPANSAIYRKVFSEEYNLGFYRPRKDQCRVCMAYNSPLSDKASMETEYLTHIAAKNRARDEKRLSRQLAENSNGTLISCNFDLQQVLLVPNDPTNNALFYKQRLKVFNFTIYNTVSKQGDCFMWTEVEGKRGSCEIATCLYQYFESLPEQVTQVQCFSDRCGGQNLNKNVASMCLTAVQHIPHLESIELNFLVSGHSEMECDSMHSAISTEFKRVGKTHLPQDWKTIARCARRKGDKPYIIHNITHEQILDWKNHADKILIFRGKDESGQQVAWQKMCCMFFSKCEPSIMKFKENFNEEFRTLNCQRRTKSTQNITTIMPYPLYKDRIPISLEKYKDLLTLFNTKPPAIPLENKDYFENLPFKATGREVSSESDISETE</sequence>
<proteinExistence type="predicted"/>
<dbReference type="PANTHER" id="PTHR10773">
    <property type="entry name" value="DNA-DIRECTED RNA POLYMERASES I, II, AND III SUBUNIT RPABC2"/>
    <property type="match status" value="1"/>
</dbReference>
<reference evidence="3" key="1">
    <citation type="submission" date="2022-01" db="EMBL/GenBank/DDBJ databases">
        <authorList>
            <person name="King R."/>
        </authorList>
    </citation>
    <scope>NUCLEOTIDE SEQUENCE</scope>
</reference>
<feature type="compositionally biased region" description="Polar residues" evidence="1">
    <location>
        <begin position="26"/>
        <end position="37"/>
    </location>
</feature>
<evidence type="ECO:0000256" key="1">
    <source>
        <dbReference type="SAM" id="MobiDB-lite"/>
    </source>
</evidence>
<dbReference type="Pfam" id="PF25273">
    <property type="entry name" value="DUF7869"/>
    <property type="match status" value="1"/>
</dbReference>
<evidence type="ECO:0000313" key="3">
    <source>
        <dbReference type="EMBL" id="CAG9826481.1"/>
    </source>
</evidence>
<name>A0A9N9X423_DIABA</name>
<dbReference type="Proteomes" id="UP001153709">
    <property type="component" value="Chromosome 1"/>
</dbReference>
<dbReference type="PANTHER" id="PTHR10773:SF19">
    <property type="match status" value="1"/>
</dbReference>
<protein>
    <recommendedName>
        <fullName evidence="2">DUF7869 domain-containing protein</fullName>
    </recommendedName>
</protein>
<dbReference type="InterPro" id="IPR057191">
    <property type="entry name" value="DUF7869"/>
</dbReference>
<feature type="region of interest" description="Disordered" evidence="1">
    <location>
        <begin position="19"/>
        <end position="109"/>
    </location>
</feature>
<evidence type="ECO:0000259" key="2">
    <source>
        <dbReference type="Pfam" id="PF25273"/>
    </source>
</evidence>